<dbReference type="CDD" id="cd07377">
    <property type="entry name" value="WHTH_GntR"/>
    <property type="match status" value="1"/>
</dbReference>
<dbReference type="GeneID" id="83056553"/>
<dbReference type="GO" id="GO:0003700">
    <property type="term" value="F:DNA-binding transcription factor activity"/>
    <property type="evidence" value="ECO:0007669"/>
    <property type="project" value="InterPro"/>
</dbReference>
<dbReference type="Proteomes" id="UP000093044">
    <property type="component" value="Chromosome"/>
</dbReference>
<dbReference type="InterPro" id="IPR036388">
    <property type="entry name" value="WH-like_DNA-bd_sf"/>
</dbReference>
<gene>
    <name evidence="4" type="ORF">BED41_01650</name>
</gene>
<dbReference type="InterPro" id="IPR036390">
    <property type="entry name" value="WH_DNA-bd_sf"/>
</dbReference>
<proteinExistence type="predicted"/>
<dbReference type="SUPFAM" id="SSF46785">
    <property type="entry name" value="Winged helix' DNA-binding domain"/>
    <property type="match status" value="1"/>
</dbReference>
<dbReference type="Pfam" id="PF07729">
    <property type="entry name" value="FCD"/>
    <property type="match status" value="1"/>
</dbReference>
<dbReference type="Gene3D" id="1.10.10.10">
    <property type="entry name" value="Winged helix-like DNA-binding domain superfamily/Winged helix DNA-binding domain"/>
    <property type="match status" value="1"/>
</dbReference>
<keyword evidence="5" id="KW-1185">Reference proteome</keyword>
<organism evidence="4 5">
    <name type="scientific">Cloacibacillus porcorum</name>
    <dbReference type="NCBI Taxonomy" id="1197717"/>
    <lineage>
        <taxon>Bacteria</taxon>
        <taxon>Thermotogati</taxon>
        <taxon>Synergistota</taxon>
        <taxon>Synergistia</taxon>
        <taxon>Synergistales</taxon>
        <taxon>Synergistaceae</taxon>
        <taxon>Cloacibacillus</taxon>
    </lineage>
</organism>
<dbReference type="InterPro" id="IPR000524">
    <property type="entry name" value="Tscrpt_reg_HTH_GntR"/>
</dbReference>
<evidence type="ECO:0000256" key="1">
    <source>
        <dbReference type="ARBA" id="ARBA00023015"/>
    </source>
</evidence>
<evidence type="ECO:0000313" key="4">
    <source>
        <dbReference type="EMBL" id="ANZ43906.1"/>
    </source>
</evidence>
<dbReference type="Pfam" id="PF00392">
    <property type="entry name" value="GntR"/>
    <property type="match status" value="1"/>
</dbReference>
<dbReference type="PANTHER" id="PTHR43537:SF5">
    <property type="entry name" value="UXU OPERON TRANSCRIPTIONAL REGULATOR"/>
    <property type="match status" value="1"/>
</dbReference>
<name>A0A1B2I1R6_9BACT</name>
<dbReference type="STRING" id="1197717.BED41_01650"/>
<reference evidence="4" key="1">
    <citation type="submission" date="2016-08" db="EMBL/GenBank/DDBJ databases">
        <title>Complete genome of Cloacibacillus porcorum.</title>
        <authorList>
            <person name="Looft T."/>
            <person name="Bayles D.O."/>
            <person name="Alt D.P."/>
        </authorList>
    </citation>
    <scope>NUCLEOTIDE SEQUENCE [LARGE SCALE GENOMIC DNA]</scope>
    <source>
        <strain evidence="4">CL-84</strain>
    </source>
</reference>
<dbReference type="KEGG" id="cpor:BED41_01650"/>
<dbReference type="GO" id="GO:0003677">
    <property type="term" value="F:DNA binding"/>
    <property type="evidence" value="ECO:0007669"/>
    <property type="project" value="UniProtKB-KW"/>
</dbReference>
<keyword evidence="1" id="KW-0805">Transcription regulation</keyword>
<dbReference type="SMART" id="SM00345">
    <property type="entry name" value="HTH_GNTR"/>
    <property type="match status" value="1"/>
</dbReference>
<sequence>MELRRENTLSQLVLDSIQNSIRDGEFKPGELLPSEREMSERYGVGKSSIREAIKMLQVLGVVESAQGKGTYLKESIGPQILRPLLLDMMLQRSSAEELYEFRLMFEQAYMSLAAAKATDEKKAAARRALDEYRELQLSHKSEAGEADRTFHSIMLEATGNQFIIKMGRMIMELCRPYISKSSEVLDSTVMENHEKLLDIFCTGNTEGLAEAVEKSLIVFRHTLDTDMGNPS</sequence>
<accession>A0A1B2I1R6</accession>
<keyword evidence="2" id="KW-0238">DNA-binding</keyword>
<dbReference type="OrthoDB" id="9799482at2"/>
<dbReference type="InterPro" id="IPR011711">
    <property type="entry name" value="GntR_C"/>
</dbReference>
<dbReference type="SMART" id="SM00895">
    <property type="entry name" value="FCD"/>
    <property type="match status" value="1"/>
</dbReference>
<dbReference type="PANTHER" id="PTHR43537">
    <property type="entry name" value="TRANSCRIPTIONAL REGULATOR, GNTR FAMILY"/>
    <property type="match status" value="1"/>
</dbReference>
<dbReference type="PROSITE" id="PS50949">
    <property type="entry name" value="HTH_GNTR"/>
    <property type="match status" value="1"/>
</dbReference>
<evidence type="ECO:0000256" key="3">
    <source>
        <dbReference type="ARBA" id="ARBA00023163"/>
    </source>
</evidence>
<dbReference type="EMBL" id="CP016757">
    <property type="protein sequence ID" value="ANZ43906.1"/>
    <property type="molecule type" value="Genomic_DNA"/>
</dbReference>
<protein>
    <submittedName>
        <fullName evidence="4">Uncharacterized protein</fullName>
    </submittedName>
</protein>
<dbReference type="RefSeq" id="WP_066742252.1">
    <property type="nucleotide sequence ID" value="NZ_CALCLR010000048.1"/>
</dbReference>
<evidence type="ECO:0000256" key="2">
    <source>
        <dbReference type="ARBA" id="ARBA00023125"/>
    </source>
</evidence>
<keyword evidence="3" id="KW-0804">Transcription</keyword>
<dbReference type="Gene3D" id="1.20.120.530">
    <property type="entry name" value="GntR ligand-binding domain-like"/>
    <property type="match status" value="1"/>
</dbReference>
<evidence type="ECO:0000313" key="5">
    <source>
        <dbReference type="Proteomes" id="UP000093044"/>
    </source>
</evidence>
<dbReference type="InterPro" id="IPR008920">
    <property type="entry name" value="TF_FadR/GntR_C"/>
</dbReference>
<dbReference type="AlphaFoldDB" id="A0A1B2I1R6"/>
<dbReference type="SUPFAM" id="SSF48008">
    <property type="entry name" value="GntR ligand-binding domain-like"/>
    <property type="match status" value="1"/>
</dbReference>
<dbReference type="PRINTS" id="PR00035">
    <property type="entry name" value="HTHGNTR"/>
</dbReference>